<dbReference type="CDD" id="cd01836">
    <property type="entry name" value="FeeA_FeeB_like"/>
    <property type="match status" value="1"/>
</dbReference>
<comment type="caution">
    <text evidence="2">The sequence shown here is derived from an EMBL/GenBank/DDBJ whole genome shotgun (WGS) entry which is preliminary data.</text>
</comment>
<sequence length="251" mass="26940">MSRWCGLLWWLTALPSLPLALPLAILTRRSALRLAPAAGPRRGVAGADLPGEPLRLLLIGESTVVGVGASCLQHALVGRLAQALAARHGRPVEWRACGETGITVTQAGERLLPQVLDERIDLALLAFGVNDTAALTSTRRWQSSLVLMADELTARGVQVAFCGVPPLQYFSALPWLLRRLLGARAGLLDACLRQVAERSGVDYYPLRLRFSAAYLALDGFHPSSLGYRVWAQSLTAELSLPPTPVPALAAL</sequence>
<dbReference type="eggNOG" id="COG2755">
    <property type="taxonomic scope" value="Bacteria"/>
</dbReference>
<dbReference type="GO" id="GO:0004622">
    <property type="term" value="F:phosphatidylcholine lysophospholipase activity"/>
    <property type="evidence" value="ECO:0007669"/>
    <property type="project" value="TreeGrafter"/>
</dbReference>
<dbReference type="STRING" id="1395571.TMS3_0110050"/>
<organism evidence="2 3">
    <name type="scientific">Pseudomonas taeanensis MS-3</name>
    <dbReference type="NCBI Taxonomy" id="1395571"/>
    <lineage>
        <taxon>Bacteria</taxon>
        <taxon>Pseudomonadati</taxon>
        <taxon>Pseudomonadota</taxon>
        <taxon>Gammaproteobacteria</taxon>
        <taxon>Pseudomonadales</taxon>
        <taxon>Pseudomonadaceae</taxon>
        <taxon>Pseudomonas</taxon>
    </lineage>
</organism>
<dbReference type="Pfam" id="PF13472">
    <property type="entry name" value="Lipase_GDSL_2"/>
    <property type="match status" value="1"/>
</dbReference>
<accession>A0A0A1YIT2</accession>
<dbReference type="SUPFAM" id="SSF52266">
    <property type="entry name" value="SGNH hydrolase"/>
    <property type="match status" value="1"/>
</dbReference>
<dbReference type="RefSeq" id="WP_025165096.1">
    <property type="nucleotide sequence ID" value="NZ_AWSQ01000002.1"/>
</dbReference>
<feature type="domain" description="SGNH hydrolase-type esterase" evidence="1">
    <location>
        <begin position="58"/>
        <end position="229"/>
    </location>
</feature>
<dbReference type="EMBL" id="AWSQ01000002">
    <property type="protein sequence ID" value="KFX69847.1"/>
    <property type="molecule type" value="Genomic_DNA"/>
</dbReference>
<dbReference type="AlphaFoldDB" id="A0A0A1YIT2"/>
<gene>
    <name evidence="2" type="ORF">TMS3_0110050</name>
</gene>
<dbReference type="OrthoDB" id="9804395at2"/>
<evidence type="ECO:0000313" key="2">
    <source>
        <dbReference type="EMBL" id="KFX69847.1"/>
    </source>
</evidence>
<protein>
    <submittedName>
        <fullName evidence="2">Lysophospholipase</fullName>
    </submittedName>
</protein>
<dbReference type="PANTHER" id="PTHR30383:SF24">
    <property type="entry name" value="THIOESTERASE 1_PROTEASE 1_LYSOPHOSPHOLIPASE L1"/>
    <property type="match status" value="1"/>
</dbReference>
<name>A0A0A1YIT2_9PSED</name>
<proteinExistence type="predicted"/>
<dbReference type="InterPro" id="IPR013830">
    <property type="entry name" value="SGNH_hydro"/>
</dbReference>
<dbReference type="InterPro" id="IPR051532">
    <property type="entry name" value="Ester_Hydrolysis_Enzymes"/>
</dbReference>
<reference evidence="2 3" key="1">
    <citation type="journal article" date="2014" name="Genome Announc.">
        <title>Draft Genome Sequence of Petroleum Oil-Degrading Marine Bacterium Pseudomonas taeanensis Strain MS-3, Isolated from a Crude Oil-Contaminated Seashore.</title>
        <authorList>
            <person name="Lee S.Y."/>
            <person name="Kim S.H."/>
            <person name="Lee D.G."/>
            <person name="Shin S."/>
            <person name="Yun S.H."/>
            <person name="Choi C.W."/>
            <person name="Chung Y.H."/>
            <person name="Choi J.S."/>
            <person name="Kahng H.Y."/>
            <person name="Kim S.I."/>
        </authorList>
    </citation>
    <scope>NUCLEOTIDE SEQUENCE [LARGE SCALE GENOMIC DNA]</scope>
    <source>
        <strain evidence="2 3">MS-3</strain>
    </source>
</reference>
<dbReference type="PANTHER" id="PTHR30383">
    <property type="entry name" value="THIOESTERASE 1/PROTEASE 1/LYSOPHOSPHOLIPASE L1"/>
    <property type="match status" value="1"/>
</dbReference>
<evidence type="ECO:0000313" key="3">
    <source>
        <dbReference type="Proteomes" id="UP000030063"/>
    </source>
</evidence>
<dbReference type="Proteomes" id="UP000030063">
    <property type="component" value="Unassembled WGS sequence"/>
</dbReference>
<dbReference type="Gene3D" id="3.40.50.1110">
    <property type="entry name" value="SGNH hydrolase"/>
    <property type="match status" value="1"/>
</dbReference>
<dbReference type="InterPro" id="IPR036514">
    <property type="entry name" value="SGNH_hydro_sf"/>
</dbReference>
<evidence type="ECO:0000259" key="1">
    <source>
        <dbReference type="Pfam" id="PF13472"/>
    </source>
</evidence>
<keyword evidence="3" id="KW-1185">Reference proteome</keyword>